<dbReference type="PANTHER" id="PTHR46825">
    <property type="entry name" value="D-ALANYL-D-ALANINE-CARBOXYPEPTIDASE/ENDOPEPTIDASE AMPH"/>
    <property type="match status" value="1"/>
</dbReference>
<evidence type="ECO:0000256" key="1">
    <source>
        <dbReference type="SAM" id="SignalP"/>
    </source>
</evidence>
<dbReference type="InterPro" id="IPR012338">
    <property type="entry name" value="Beta-lactam/transpept-like"/>
</dbReference>
<dbReference type="RefSeq" id="XP_005103927.1">
    <property type="nucleotide sequence ID" value="XM_005103870.2"/>
</dbReference>
<keyword evidence="1" id="KW-0732">Signal</keyword>
<reference evidence="4" key="1">
    <citation type="submission" date="2025-08" db="UniProtKB">
        <authorList>
            <consortium name="RefSeq"/>
        </authorList>
    </citation>
    <scope>IDENTIFICATION</scope>
</reference>
<dbReference type="Gene3D" id="3.40.710.10">
    <property type="entry name" value="DD-peptidase/beta-lactamase superfamily"/>
    <property type="match status" value="1"/>
</dbReference>
<name>A0ABM0JXL9_APLCA</name>
<dbReference type="GeneID" id="101852558"/>
<evidence type="ECO:0000313" key="3">
    <source>
        <dbReference type="Proteomes" id="UP000694888"/>
    </source>
</evidence>
<dbReference type="SUPFAM" id="SSF56601">
    <property type="entry name" value="beta-lactamase/transpeptidase-like"/>
    <property type="match status" value="1"/>
</dbReference>
<feature type="domain" description="Beta-lactamase-related" evidence="2">
    <location>
        <begin position="33"/>
        <end position="110"/>
    </location>
</feature>
<protein>
    <submittedName>
        <fullName evidence="4">Beta-lactamase-like</fullName>
    </submittedName>
</protein>
<gene>
    <name evidence="4" type="primary">LOC101852558</name>
</gene>
<dbReference type="InterPro" id="IPR001466">
    <property type="entry name" value="Beta-lactam-related"/>
</dbReference>
<dbReference type="Proteomes" id="UP000694888">
    <property type="component" value="Unplaced"/>
</dbReference>
<dbReference type="PANTHER" id="PTHR46825:SF15">
    <property type="entry name" value="BETA-LACTAMASE-RELATED DOMAIN-CONTAINING PROTEIN"/>
    <property type="match status" value="1"/>
</dbReference>
<feature type="signal peptide" evidence="1">
    <location>
        <begin position="1"/>
        <end position="20"/>
    </location>
</feature>
<evidence type="ECO:0000259" key="2">
    <source>
        <dbReference type="Pfam" id="PF00144"/>
    </source>
</evidence>
<proteinExistence type="predicted"/>
<evidence type="ECO:0000313" key="4">
    <source>
        <dbReference type="RefSeq" id="XP_005103927.1"/>
    </source>
</evidence>
<sequence length="111" mass="12176">MFYHGAVWLTFVVSLSTVLGLQQLTPDSRRNVNDFIHTVMKCNNIPGLQISMVTSERTLLAEGYGLKRLRSGEPMTSSTLMGIGSNTKSFTAMLAALAVQEGKLDWDKPIA</sequence>
<dbReference type="InterPro" id="IPR050491">
    <property type="entry name" value="AmpC-like"/>
</dbReference>
<feature type="chain" id="PRO_5046063388" evidence="1">
    <location>
        <begin position="21"/>
        <end position="111"/>
    </location>
</feature>
<organism evidence="3 4">
    <name type="scientific">Aplysia californica</name>
    <name type="common">California sea hare</name>
    <dbReference type="NCBI Taxonomy" id="6500"/>
    <lineage>
        <taxon>Eukaryota</taxon>
        <taxon>Metazoa</taxon>
        <taxon>Spiralia</taxon>
        <taxon>Lophotrochozoa</taxon>
        <taxon>Mollusca</taxon>
        <taxon>Gastropoda</taxon>
        <taxon>Heterobranchia</taxon>
        <taxon>Euthyneura</taxon>
        <taxon>Tectipleura</taxon>
        <taxon>Aplysiida</taxon>
        <taxon>Aplysioidea</taxon>
        <taxon>Aplysiidae</taxon>
        <taxon>Aplysia</taxon>
    </lineage>
</organism>
<keyword evidence="3" id="KW-1185">Reference proteome</keyword>
<dbReference type="Pfam" id="PF00144">
    <property type="entry name" value="Beta-lactamase"/>
    <property type="match status" value="1"/>
</dbReference>
<accession>A0ABM0JXL9</accession>